<reference evidence="2 3" key="1">
    <citation type="journal article" date="2020" name="Microorganisms">
        <title>Osmotic Adaptation and Compatible Solute Biosynthesis of Phototrophic Bacteria as Revealed from Genome Analyses.</title>
        <authorList>
            <person name="Imhoff J.F."/>
            <person name="Rahn T."/>
            <person name="Kunzel S."/>
            <person name="Keller A."/>
            <person name="Neulinger S.C."/>
        </authorList>
    </citation>
    <scope>NUCLEOTIDE SEQUENCE [LARGE SCALE GENOMIC DNA]</scope>
    <source>
        <strain evidence="2 3">DSM 25653</strain>
    </source>
</reference>
<accession>A0A9X0W909</accession>
<feature type="region of interest" description="Disordered" evidence="1">
    <location>
        <begin position="104"/>
        <end position="125"/>
    </location>
</feature>
<proteinExistence type="predicted"/>
<evidence type="ECO:0000256" key="1">
    <source>
        <dbReference type="SAM" id="MobiDB-lite"/>
    </source>
</evidence>
<gene>
    <name evidence="2" type="ORF">CKO42_11565</name>
</gene>
<dbReference type="RefSeq" id="WP_200243980.1">
    <property type="nucleotide sequence ID" value="NZ_NRRY01000017.1"/>
</dbReference>
<comment type="caution">
    <text evidence="2">The sequence shown here is derived from an EMBL/GenBank/DDBJ whole genome shotgun (WGS) entry which is preliminary data.</text>
</comment>
<name>A0A9X0W909_9GAMM</name>
<evidence type="ECO:0000313" key="3">
    <source>
        <dbReference type="Proteomes" id="UP001138768"/>
    </source>
</evidence>
<organism evidence="2 3">
    <name type="scientific">Lamprobacter modestohalophilus</name>
    <dbReference type="NCBI Taxonomy" id="1064514"/>
    <lineage>
        <taxon>Bacteria</taxon>
        <taxon>Pseudomonadati</taxon>
        <taxon>Pseudomonadota</taxon>
        <taxon>Gammaproteobacteria</taxon>
        <taxon>Chromatiales</taxon>
        <taxon>Chromatiaceae</taxon>
        <taxon>Lamprobacter</taxon>
    </lineage>
</organism>
<keyword evidence="3" id="KW-1185">Reference proteome</keyword>
<dbReference type="EMBL" id="NRRY01000017">
    <property type="protein sequence ID" value="MBK1619057.1"/>
    <property type="molecule type" value="Genomic_DNA"/>
</dbReference>
<dbReference type="AlphaFoldDB" id="A0A9X0W909"/>
<evidence type="ECO:0000313" key="2">
    <source>
        <dbReference type="EMBL" id="MBK1619057.1"/>
    </source>
</evidence>
<dbReference type="Proteomes" id="UP001138768">
    <property type="component" value="Unassembled WGS sequence"/>
</dbReference>
<protein>
    <submittedName>
        <fullName evidence="2">Uncharacterized protein</fullName>
    </submittedName>
</protein>
<sequence>MQKKPIEMLLGAALILGTVLPGTLLAQAAEPAVAGMMGAQLTGKVMVVNPETRLMTLKDADGAYHVLHVPPEVTRIDQIKIGDEVTIAEISSALIEIVPADEAGPVASERSTDVDRQPGKKPAGSITDTLTVYGKVVGMDSAKGTVTIEGPNQTRTLDVDDPSLLGSISVGDGVIARFQNVIIGEVK</sequence>